<reference evidence="1 2" key="1">
    <citation type="submission" date="2024-07" db="EMBL/GenBank/DDBJ databases">
        <title>Whole genome sequencing of Prodigiosin pigment-producing Streptomyces salinarius isolated from rhizosphere soil of Arachis hypogaea.</title>
        <authorList>
            <person name="Vidhya A."/>
            <person name="Ramya S."/>
        </authorList>
    </citation>
    <scope>NUCLEOTIDE SEQUENCE [LARGE SCALE GENOMIC DNA]</scope>
    <source>
        <strain evidence="1 2">VRMG2420</strain>
    </source>
</reference>
<dbReference type="SUPFAM" id="SSF52540">
    <property type="entry name" value="P-loop containing nucleoside triphosphate hydrolases"/>
    <property type="match status" value="1"/>
</dbReference>
<comment type="caution">
    <text evidence="1">The sequence shown here is derived from an EMBL/GenBank/DDBJ whole genome shotgun (WGS) entry which is preliminary data.</text>
</comment>
<dbReference type="PANTHER" id="PTHR47691">
    <property type="entry name" value="REGULATOR-RELATED"/>
    <property type="match status" value="1"/>
</dbReference>
<dbReference type="Gene3D" id="1.25.40.10">
    <property type="entry name" value="Tetratricopeptide repeat domain"/>
    <property type="match status" value="1"/>
</dbReference>
<dbReference type="PRINTS" id="PR00364">
    <property type="entry name" value="DISEASERSIST"/>
</dbReference>
<name>A0ABW8BLY9_9ACTN</name>
<gene>
    <name evidence="1" type="ORF">AB4829_36390</name>
</gene>
<evidence type="ECO:0000313" key="2">
    <source>
        <dbReference type="Proteomes" id="UP001614264"/>
    </source>
</evidence>
<dbReference type="InterPro" id="IPR027417">
    <property type="entry name" value="P-loop_NTPase"/>
</dbReference>
<dbReference type="SUPFAM" id="SSF48452">
    <property type="entry name" value="TPR-like"/>
    <property type="match status" value="1"/>
</dbReference>
<dbReference type="GO" id="GO:0005524">
    <property type="term" value="F:ATP binding"/>
    <property type="evidence" value="ECO:0007669"/>
    <property type="project" value="UniProtKB-KW"/>
</dbReference>
<dbReference type="InterPro" id="IPR011990">
    <property type="entry name" value="TPR-like_helical_dom_sf"/>
</dbReference>
<organism evidence="1 2">
    <name type="scientific">Streptomyces salinarius</name>
    <dbReference type="NCBI Taxonomy" id="2762598"/>
    <lineage>
        <taxon>Bacteria</taxon>
        <taxon>Bacillati</taxon>
        <taxon>Actinomycetota</taxon>
        <taxon>Actinomycetes</taxon>
        <taxon>Kitasatosporales</taxon>
        <taxon>Streptomycetaceae</taxon>
        <taxon>Streptomyces</taxon>
    </lineage>
</organism>
<dbReference type="EMBL" id="JBITPR010000066">
    <property type="protein sequence ID" value="MFI7876059.1"/>
    <property type="molecule type" value="Genomic_DNA"/>
</dbReference>
<keyword evidence="1" id="KW-0547">Nucleotide-binding</keyword>
<dbReference type="RefSeq" id="WP_399594996.1">
    <property type="nucleotide sequence ID" value="NZ_JBITPR010000066.1"/>
</dbReference>
<keyword evidence="1" id="KW-0067">ATP-binding</keyword>
<dbReference type="Proteomes" id="UP001614264">
    <property type="component" value="Unassembled WGS sequence"/>
</dbReference>
<proteinExistence type="predicted"/>
<sequence length="860" mass="92953">MQAARDVRITEVHHHTPTPDAIVLVERVQPTTEAVGEVFVGRDDEIGSVLGVLDPRHEATAMVVVSAVSGLAGIGKTALARVSAAQAVARGWFPGGAVFVDLNGYALQPEQRIQPHQTYGPLLHALDEGAGDRVDPRHQAVQYHRLLDSLAAEDRSVLLVLDNASTSAQVVDLLPRSRRHRVVITSRHTLTVRGSRTLDLRTLAGQDSLTLVRRQLEQLSAWDDRVHGDLTGLRRLCGLCGHLPLALHIVTALLAGAPGLAPAELADELAQAHSRLDLLDDGERSVRAAFDLSYHRLAADQARLFRLLPLQPGPHFGIDSAAELLGLRTHQARMLLHGLARSHMIEHVAAGAWRQHDLIRDYAIELMARDRDDQQQPSERLLNHYATKSTTVSQVLSEGHPPDDARVRQALAWFDQELPNLQAAAGTAVTFDDVDAALRMLDAVAHVHRHRGQSAELAEAAARMADVASSSSDLHCAPWALAGRAWELGVRLNTHGGSALAAELLALSAESLRRSLDPAGGAALEQVTALWETVRSAVAELPVTDKLAAVPLLHELARTASVAGLEDHVVAKPLRLAHARASGSGDHLSVALTHLVQARHWARRQRIPEALDRLDVALAALLRAAGSADTDASRQERLWRLLTETAYRTAYAALEIRERLRYLNDHLERAASLSLAAWQALGSAEHAAATLSHFAELCHQAGHLRGAVRLYTKAVTAHEELERPRDVARTLVNLSAALTALGEHVPAVEALKRALCFFDGEGERSAESQARTLLAHGLLALGRESEAIDAATRAEDAAVAADDADGQASAALALALALGRSRRRGGAERAAQRALQAARRTKRPDLYHAIRNRLRSEDLG</sequence>
<dbReference type="Gene3D" id="3.40.50.300">
    <property type="entry name" value="P-loop containing nucleotide triphosphate hydrolases"/>
    <property type="match status" value="1"/>
</dbReference>
<protein>
    <submittedName>
        <fullName evidence="1">ATP-binding protein</fullName>
    </submittedName>
</protein>
<accession>A0ABW8BLY9</accession>
<dbReference type="PANTHER" id="PTHR47691:SF3">
    <property type="entry name" value="HTH-TYPE TRANSCRIPTIONAL REGULATOR RV0890C-RELATED"/>
    <property type="match status" value="1"/>
</dbReference>
<keyword evidence="2" id="KW-1185">Reference proteome</keyword>
<evidence type="ECO:0000313" key="1">
    <source>
        <dbReference type="EMBL" id="MFI7876059.1"/>
    </source>
</evidence>